<feature type="transmembrane region" description="Helical" evidence="1">
    <location>
        <begin position="52"/>
        <end position="71"/>
    </location>
</feature>
<reference evidence="2" key="2">
    <citation type="journal article" date="2023" name="Curr. Microbiol.">
        <title>Granulicatella seriolae sp. nov., a Novel Facultative Anaerobe Isolated from Yellowtail Marine Fish.</title>
        <authorList>
            <person name="Lee M."/>
            <person name="Choi Y.J."/>
            <person name="Farooq A."/>
            <person name="Jeong J.B."/>
            <person name="Jung M.Y."/>
        </authorList>
    </citation>
    <scope>NUCLEOTIDE SEQUENCE</scope>
    <source>
        <strain evidence="2">S8</strain>
    </source>
</reference>
<evidence type="ECO:0008006" key="4">
    <source>
        <dbReference type="Google" id="ProtNLM"/>
    </source>
</evidence>
<feature type="transmembrane region" description="Helical" evidence="1">
    <location>
        <begin position="114"/>
        <end position="139"/>
    </location>
</feature>
<evidence type="ECO:0000313" key="3">
    <source>
        <dbReference type="Proteomes" id="UP001059480"/>
    </source>
</evidence>
<dbReference type="EMBL" id="JANHNZ010000009">
    <property type="protein sequence ID" value="MCQ9210556.1"/>
    <property type="molecule type" value="Genomic_DNA"/>
</dbReference>
<keyword evidence="1" id="KW-1133">Transmembrane helix</keyword>
<name>A0ABT1WPX2_9LACT</name>
<dbReference type="RefSeq" id="WP_256945668.1">
    <property type="nucleotide sequence ID" value="NZ_JANHNZ010000009.1"/>
</dbReference>
<proteinExistence type="predicted"/>
<evidence type="ECO:0000256" key="1">
    <source>
        <dbReference type="SAM" id="Phobius"/>
    </source>
</evidence>
<evidence type="ECO:0000313" key="2">
    <source>
        <dbReference type="EMBL" id="MCQ9210556.1"/>
    </source>
</evidence>
<feature type="transmembrane region" description="Helical" evidence="1">
    <location>
        <begin position="83"/>
        <end position="102"/>
    </location>
</feature>
<keyword evidence="1" id="KW-0472">Membrane</keyword>
<reference evidence="2" key="3">
    <citation type="journal article" date="2023" name="Microbiol. Resour. Announc.">
        <title>Draft Genome Sequence of Granulicatella sp. Strain S8, Isolated from a Marine Fish, Seriola quinqueradiata.</title>
        <authorList>
            <person name="Lee M."/>
            <person name="Farooq A."/>
            <person name="Jeong J.B."/>
            <person name="Jung M.Y."/>
        </authorList>
    </citation>
    <scope>NUCLEOTIDE SEQUENCE</scope>
    <source>
        <strain evidence="2">S8</strain>
    </source>
</reference>
<dbReference type="Proteomes" id="UP001059480">
    <property type="component" value="Unassembled WGS sequence"/>
</dbReference>
<sequence length="156" mass="17473">MKKQVVTDERVVSQKRIVASGAFQIVMIGLLVSVLVQQYYFKAPFSQYIVEMIIFLFGTAYILIGNILVGNDVFSSKLSGQKIIIINSLITGLVVAIVNSYLNKDLFKLGTGIGWAGILVTFIAATIFSFLTFELLYILNKKKQEKMESELFDDKD</sequence>
<gene>
    <name evidence="2" type="ORF">NPA36_08335</name>
</gene>
<feature type="transmembrane region" description="Helical" evidence="1">
    <location>
        <begin position="21"/>
        <end position="40"/>
    </location>
</feature>
<comment type="caution">
    <text evidence="2">The sequence shown here is derived from an EMBL/GenBank/DDBJ whole genome shotgun (WGS) entry which is preliminary data.</text>
</comment>
<keyword evidence="1" id="KW-0812">Transmembrane</keyword>
<accession>A0ABT1WPX2</accession>
<protein>
    <recommendedName>
        <fullName evidence="4">DUF3021 domain-containing protein</fullName>
    </recommendedName>
</protein>
<keyword evidence="3" id="KW-1185">Reference proteome</keyword>
<dbReference type="Pfam" id="PF20563">
    <property type="entry name" value="DUF6773"/>
    <property type="match status" value="1"/>
</dbReference>
<dbReference type="InterPro" id="IPR046664">
    <property type="entry name" value="DUF6773"/>
</dbReference>
<reference evidence="2" key="1">
    <citation type="submission" date="2022-07" db="EMBL/GenBank/DDBJ databases">
        <authorList>
            <person name="Jung M.-Y."/>
            <person name="Lee M."/>
        </authorList>
    </citation>
    <scope>NUCLEOTIDE SEQUENCE</scope>
    <source>
        <strain evidence="2">S8</strain>
    </source>
</reference>
<organism evidence="2 3">
    <name type="scientific">Granulicatella seriolae</name>
    <dbReference type="NCBI Taxonomy" id="2967226"/>
    <lineage>
        <taxon>Bacteria</taxon>
        <taxon>Bacillati</taxon>
        <taxon>Bacillota</taxon>
        <taxon>Bacilli</taxon>
        <taxon>Lactobacillales</taxon>
        <taxon>Carnobacteriaceae</taxon>
        <taxon>Granulicatella</taxon>
    </lineage>
</organism>